<keyword evidence="1" id="KW-0812">Transmembrane</keyword>
<feature type="transmembrane region" description="Helical" evidence="1">
    <location>
        <begin position="79"/>
        <end position="99"/>
    </location>
</feature>
<feature type="non-terminal residue" evidence="2">
    <location>
        <position position="1"/>
    </location>
</feature>
<organism evidence="2">
    <name type="scientific">marine sediment metagenome</name>
    <dbReference type="NCBI Taxonomy" id="412755"/>
    <lineage>
        <taxon>unclassified sequences</taxon>
        <taxon>metagenomes</taxon>
        <taxon>ecological metagenomes</taxon>
    </lineage>
</organism>
<evidence type="ECO:0000256" key="1">
    <source>
        <dbReference type="SAM" id="Phobius"/>
    </source>
</evidence>
<sequence>QGQLLSLRQGKGFQSGEDFFIFTGIDRSGSVEKVVFEKWRGQERKAVLTAAPQESVAEFRVRNMSTKAFTGLTAVSDPGFLPVLVAIILLSLGMALTFYQKIGDKKI</sequence>
<dbReference type="AlphaFoldDB" id="A0A0F8VV04"/>
<accession>A0A0F8VV04</accession>
<reference evidence="2" key="1">
    <citation type="journal article" date="2015" name="Nature">
        <title>Complex archaea that bridge the gap between prokaryotes and eukaryotes.</title>
        <authorList>
            <person name="Spang A."/>
            <person name="Saw J.H."/>
            <person name="Jorgensen S.L."/>
            <person name="Zaremba-Niedzwiedzka K."/>
            <person name="Martijn J."/>
            <person name="Lind A.E."/>
            <person name="van Eijk R."/>
            <person name="Schleper C."/>
            <person name="Guy L."/>
            <person name="Ettema T.J."/>
        </authorList>
    </citation>
    <scope>NUCLEOTIDE SEQUENCE</scope>
</reference>
<keyword evidence="1" id="KW-1133">Transmembrane helix</keyword>
<comment type="caution">
    <text evidence="2">The sequence shown here is derived from an EMBL/GenBank/DDBJ whole genome shotgun (WGS) entry which is preliminary data.</text>
</comment>
<evidence type="ECO:0000313" key="2">
    <source>
        <dbReference type="EMBL" id="KKK48183.1"/>
    </source>
</evidence>
<protein>
    <recommendedName>
        <fullName evidence="3">ResB-like domain-containing protein</fullName>
    </recommendedName>
</protein>
<dbReference type="EMBL" id="LAZR01069197">
    <property type="protein sequence ID" value="KKK48183.1"/>
    <property type="molecule type" value="Genomic_DNA"/>
</dbReference>
<keyword evidence="1" id="KW-0472">Membrane</keyword>
<evidence type="ECO:0008006" key="3">
    <source>
        <dbReference type="Google" id="ProtNLM"/>
    </source>
</evidence>
<name>A0A0F8VV04_9ZZZZ</name>
<gene>
    <name evidence="2" type="ORF">LCGC14_3147690</name>
</gene>
<proteinExistence type="predicted"/>